<evidence type="ECO:0000313" key="8">
    <source>
        <dbReference type="EMBL" id="SBO91481.1"/>
    </source>
</evidence>
<dbReference type="AlphaFoldDB" id="A0A1M4DY41"/>
<evidence type="ECO:0000256" key="4">
    <source>
        <dbReference type="ARBA" id="ARBA00022989"/>
    </source>
</evidence>
<protein>
    <submittedName>
        <fullName evidence="8">Integral membrane protein</fullName>
    </submittedName>
</protein>
<evidence type="ECO:0000259" key="7">
    <source>
        <dbReference type="Pfam" id="PF00482"/>
    </source>
</evidence>
<dbReference type="InterPro" id="IPR018076">
    <property type="entry name" value="T2SS_GspF_dom"/>
</dbReference>
<dbReference type="PANTHER" id="PTHR35007:SF4">
    <property type="entry name" value="CONSERVED TRANSMEMBRANE PROTEIN-RELATED"/>
    <property type="match status" value="1"/>
</dbReference>
<proteinExistence type="predicted"/>
<sequence length="240" mass="25210">MTSALIAALSTALAIWLWTGPNTATTRLHNLLTSPDRTPPWKSPLNLLTHLATTPTPARRADAWRRASIELCQSLAAELSAGRTPGESLTRAMTAVNLPDPALLRPVIAAARDGGDVCAALTSSAPQDGGEGLRHLAACWEVSTTAGAGLASLVDRVAHTLRAAQTHRQDVAAQLAGPRTTARLLAALPALGLLMAAALNMRPLSFLFGTIPGFMCLLAGITLDVCGLWWTNRMATRAQT</sequence>
<gene>
    <name evidence="8" type="ORF">BN4615_P995</name>
</gene>
<keyword evidence="5 6" id="KW-0472">Membrane</keyword>
<reference evidence="8" key="1">
    <citation type="submission" date="2016-04" db="EMBL/GenBank/DDBJ databases">
        <authorList>
            <person name="Evans L.H."/>
            <person name="Alamgir A."/>
            <person name="Owens N."/>
            <person name="Weber N.D."/>
            <person name="Virtaneva K."/>
            <person name="Barbian K."/>
            <person name="Babar A."/>
            <person name="Rosenke K."/>
        </authorList>
    </citation>
    <scope>NUCLEOTIDE SEQUENCE</scope>
    <source>
        <strain evidence="8">Nono1</strain>
    </source>
</reference>
<evidence type="ECO:0000256" key="5">
    <source>
        <dbReference type="ARBA" id="ARBA00023136"/>
    </source>
</evidence>
<feature type="transmembrane region" description="Helical" evidence="6">
    <location>
        <begin position="206"/>
        <end position="230"/>
    </location>
</feature>
<evidence type="ECO:0000256" key="2">
    <source>
        <dbReference type="ARBA" id="ARBA00022475"/>
    </source>
</evidence>
<dbReference type="EMBL" id="LT559118">
    <property type="protein sequence ID" value="SBO91481.1"/>
    <property type="molecule type" value="Genomic_DNA"/>
</dbReference>
<accession>A0A1M4DY41</accession>
<dbReference type="PANTHER" id="PTHR35007">
    <property type="entry name" value="INTEGRAL MEMBRANE PROTEIN-RELATED"/>
    <property type="match status" value="1"/>
</dbReference>
<keyword evidence="2" id="KW-1003">Cell membrane</keyword>
<evidence type="ECO:0000256" key="6">
    <source>
        <dbReference type="SAM" id="Phobius"/>
    </source>
</evidence>
<keyword evidence="3 6" id="KW-0812">Transmembrane</keyword>
<name>A0A1M4DY41_9ACTN</name>
<organism evidence="8">
    <name type="scientific">Nonomuraea gerenzanensis</name>
    <dbReference type="NCBI Taxonomy" id="93944"/>
    <lineage>
        <taxon>Bacteria</taxon>
        <taxon>Bacillati</taxon>
        <taxon>Actinomycetota</taxon>
        <taxon>Actinomycetes</taxon>
        <taxon>Streptosporangiales</taxon>
        <taxon>Streptosporangiaceae</taxon>
        <taxon>Nonomuraea</taxon>
    </lineage>
</organism>
<evidence type="ECO:0000256" key="1">
    <source>
        <dbReference type="ARBA" id="ARBA00004651"/>
    </source>
</evidence>
<comment type="subcellular location">
    <subcellularLocation>
        <location evidence="1">Cell membrane</location>
        <topology evidence="1">Multi-pass membrane protein</topology>
    </subcellularLocation>
</comment>
<evidence type="ECO:0000256" key="3">
    <source>
        <dbReference type="ARBA" id="ARBA00022692"/>
    </source>
</evidence>
<dbReference type="GO" id="GO:0005886">
    <property type="term" value="C:plasma membrane"/>
    <property type="evidence" value="ECO:0007669"/>
    <property type="project" value="UniProtKB-SubCell"/>
</dbReference>
<keyword evidence="4 6" id="KW-1133">Transmembrane helix</keyword>
<feature type="domain" description="Type II secretion system protein GspF" evidence="7">
    <location>
        <begin position="72"/>
        <end position="195"/>
    </location>
</feature>
<dbReference type="Pfam" id="PF00482">
    <property type="entry name" value="T2SSF"/>
    <property type="match status" value="1"/>
</dbReference>